<protein>
    <recommendedName>
        <fullName evidence="14">Peroxisomal trans-2-enoyl-CoA reductase</fullName>
        <ecNumber evidence="13">1.3.1.38</ecNumber>
    </recommendedName>
</protein>
<proteinExistence type="predicted"/>
<evidence type="ECO:0000313" key="22">
    <source>
        <dbReference type="Proteomes" id="UP000181942"/>
    </source>
</evidence>
<name>A0A1I2S869_9ACTN</name>
<dbReference type="InterPro" id="IPR036291">
    <property type="entry name" value="NAD(P)-bd_dom_sf"/>
</dbReference>
<dbReference type="EMBL" id="FONR01000021">
    <property type="protein sequence ID" value="SFG47899.1"/>
    <property type="molecule type" value="Genomic_DNA"/>
</dbReference>
<dbReference type="AlphaFoldDB" id="A0A1I2S869"/>
<dbReference type="GO" id="GO:0019166">
    <property type="term" value="F:trans-2-enoyl-CoA reductase (NADPH) activity"/>
    <property type="evidence" value="ECO:0007669"/>
    <property type="project" value="UniProtKB-EC"/>
</dbReference>
<dbReference type="RefSeq" id="WP_075032006.1">
    <property type="nucleotide sequence ID" value="NZ_FONR01000021.1"/>
</dbReference>
<evidence type="ECO:0000256" key="1">
    <source>
        <dbReference type="ARBA" id="ARBA00004275"/>
    </source>
</evidence>
<evidence type="ECO:0000256" key="18">
    <source>
        <dbReference type="ARBA" id="ARBA00049251"/>
    </source>
</evidence>
<evidence type="ECO:0000256" key="15">
    <source>
        <dbReference type="ARBA" id="ARBA00047570"/>
    </source>
</evidence>
<dbReference type="PANTHER" id="PTHR24317:SF7">
    <property type="entry name" value="PEROXISOMAL TRANS-2-ENOYL-COA REDUCTASE"/>
    <property type="match status" value="1"/>
</dbReference>
<comment type="catalytic activity">
    <reaction evidence="16">
        <text>(2E)-tetradecenoyl-CoA + NADPH + H(+) = tetradecanoyl-CoA + NADP(+)</text>
        <dbReference type="Rhea" id="RHEA:44968"/>
        <dbReference type="ChEBI" id="CHEBI:15378"/>
        <dbReference type="ChEBI" id="CHEBI:57385"/>
        <dbReference type="ChEBI" id="CHEBI:57783"/>
        <dbReference type="ChEBI" id="CHEBI:58349"/>
        <dbReference type="ChEBI" id="CHEBI:61405"/>
    </reaction>
    <physiologicalReaction direction="left-to-right" evidence="16">
        <dbReference type="Rhea" id="RHEA:44969"/>
    </physiologicalReaction>
</comment>
<organism evidence="21 22">
    <name type="scientific">Streptomyces mirabilis</name>
    <dbReference type="NCBI Taxonomy" id="68239"/>
    <lineage>
        <taxon>Bacteria</taxon>
        <taxon>Bacillati</taxon>
        <taxon>Actinomycetota</taxon>
        <taxon>Actinomycetes</taxon>
        <taxon>Kitasatosporales</taxon>
        <taxon>Streptomycetaceae</taxon>
        <taxon>Streptomyces</taxon>
    </lineage>
</organism>
<keyword evidence="5" id="KW-0276">Fatty acid metabolism</keyword>
<keyword evidence="4" id="KW-0597">Phosphoprotein</keyword>
<comment type="catalytic activity">
    <reaction evidence="18">
        <text>a (2E)-enoyl-CoA + NADPH + H(+) = a 2,3-saturated acyl-CoA + NADP(+)</text>
        <dbReference type="Rhea" id="RHEA:33763"/>
        <dbReference type="ChEBI" id="CHEBI:15378"/>
        <dbReference type="ChEBI" id="CHEBI:57783"/>
        <dbReference type="ChEBI" id="CHEBI:58349"/>
        <dbReference type="ChEBI" id="CHEBI:58856"/>
        <dbReference type="ChEBI" id="CHEBI:65111"/>
        <dbReference type="EC" id="1.3.1.38"/>
    </reaction>
    <physiologicalReaction direction="left-to-right" evidence="18">
        <dbReference type="Rhea" id="RHEA:33764"/>
    </physiologicalReaction>
</comment>
<keyword evidence="6" id="KW-0521">NADP</keyword>
<comment type="pathway">
    <text evidence="2">Lipid metabolism.</text>
</comment>
<dbReference type="Pfam" id="PF13561">
    <property type="entry name" value="adh_short_C2"/>
    <property type="match status" value="1"/>
</dbReference>
<evidence type="ECO:0000256" key="14">
    <source>
        <dbReference type="ARBA" id="ARBA00041063"/>
    </source>
</evidence>
<evidence type="ECO:0000256" key="4">
    <source>
        <dbReference type="ARBA" id="ARBA00022553"/>
    </source>
</evidence>
<evidence type="ECO:0000256" key="7">
    <source>
        <dbReference type="ARBA" id="ARBA00023002"/>
    </source>
</evidence>
<comment type="subcellular location">
    <subcellularLocation>
        <location evidence="1">Peroxisome</location>
    </subcellularLocation>
</comment>
<sequence length="85" mass="8925">MRRAEDGGRPVAAPVVLRDRVGVGDNADSGLDVRGTEYHPHGEKIPLGRLGEPEEVADATLFLLPGLSSYLTGQTLTVDGGQSVN</sequence>
<comment type="catalytic activity">
    <reaction evidence="20">
        <text>(2E)-octenoyl-CoA + NADPH + H(+) = octanoyl-CoA + NADP(+)</text>
        <dbReference type="Rhea" id="RHEA:44952"/>
        <dbReference type="ChEBI" id="CHEBI:15378"/>
        <dbReference type="ChEBI" id="CHEBI:57386"/>
        <dbReference type="ChEBI" id="CHEBI:57783"/>
        <dbReference type="ChEBI" id="CHEBI:58349"/>
        <dbReference type="ChEBI" id="CHEBI:62242"/>
    </reaction>
    <physiologicalReaction direction="left-to-right" evidence="20">
        <dbReference type="Rhea" id="RHEA:44953"/>
    </physiologicalReaction>
</comment>
<evidence type="ECO:0000256" key="10">
    <source>
        <dbReference type="ARBA" id="ARBA00023160"/>
    </source>
</evidence>
<comment type="catalytic activity">
    <reaction evidence="19">
        <text>(2E)-decenoyl-CoA + NADPH + H(+) = decanoyl-CoA + NADP(+)</text>
        <dbReference type="Rhea" id="RHEA:44960"/>
        <dbReference type="ChEBI" id="CHEBI:15378"/>
        <dbReference type="ChEBI" id="CHEBI:57783"/>
        <dbReference type="ChEBI" id="CHEBI:58349"/>
        <dbReference type="ChEBI" id="CHEBI:61406"/>
        <dbReference type="ChEBI" id="CHEBI:61430"/>
    </reaction>
    <physiologicalReaction direction="left-to-right" evidence="19">
        <dbReference type="Rhea" id="RHEA:44961"/>
    </physiologicalReaction>
</comment>
<evidence type="ECO:0000256" key="3">
    <source>
        <dbReference type="ARBA" id="ARBA00022516"/>
    </source>
</evidence>
<reference evidence="21 22" key="1">
    <citation type="submission" date="2016-10" db="EMBL/GenBank/DDBJ databases">
        <authorList>
            <person name="de Groot N.N."/>
        </authorList>
    </citation>
    <scope>NUCLEOTIDE SEQUENCE [LARGE SCALE GENOMIC DNA]</scope>
    <source>
        <strain evidence="21 22">OK461</strain>
    </source>
</reference>
<evidence type="ECO:0000256" key="13">
    <source>
        <dbReference type="ARBA" id="ARBA00038849"/>
    </source>
</evidence>
<gene>
    <name evidence="21" type="ORF">SAMN02787118_121112</name>
</gene>
<comment type="catalytic activity">
    <reaction evidence="15">
        <text>(2E)-dodecenoyl-CoA + NADPH + H(+) = dodecanoyl-CoA + NADP(+)</text>
        <dbReference type="Rhea" id="RHEA:44964"/>
        <dbReference type="ChEBI" id="CHEBI:15378"/>
        <dbReference type="ChEBI" id="CHEBI:57330"/>
        <dbReference type="ChEBI" id="CHEBI:57375"/>
        <dbReference type="ChEBI" id="CHEBI:57783"/>
        <dbReference type="ChEBI" id="CHEBI:58349"/>
    </reaction>
    <physiologicalReaction direction="left-to-right" evidence="15">
        <dbReference type="Rhea" id="RHEA:44965"/>
    </physiologicalReaction>
</comment>
<evidence type="ECO:0000256" key="8">
    <source>
        <dbReference type="ARBA" id="ARBA00023098"/>
    </source>
</evidence>
<evidence type="ECO:0000256" key="6">
    <source>
        <dbReference type="ARBA" id="ARBA00022857"/>
    </source>
</evidence>
<keyword evidence="10" id="KW-0275">Fatty acid biosynthesis</keyword>
<dbReference type="Proteomes" id="UP000181942">
    <property type="component" value="Unassembled WGS sequence"/>
</dbReference>
<dbReference type="PANTHER" id="PTHR24317">
    <property type="entry name" value="PEROXISOMAL TRANS-2-ENOYL-COA REDUCTASE"/>
    <property type="match status" value="1"/>
</dbReference>
<comment type="function">
    <text evidence="11">Participates in chain elongation of fatty acids. Catalyzes the reduction of trans-2-enoyl-CoAs of varying chain lengths from 6:1 to 16:1, having maximum activity with 10:1 CoA. Has no 2,4-dienoyl-CoA reductase activity.</text>
</comment>
<dbReference type="InterPro" id="IPR052388">
    <property type="entry name" value="Peroxisomal_t2-enoyl-CoA_red"/>
</dbReference>
<keyword evidence="8" id="KW-0443">Lipid metabolism</keyword>
<comment type="subunit">
    <text evidence="12">Interacts with PEX5, probably required to target it into peroxisomes.</text>
</comment>
<dbReference type="Gene3D" id="3.40.50.720">
    <property type="entry name" value="NAD(P)-binding Rossmann-like Domain"/>
    <property type="match status" value="1"/>
</dbReference>
<evidence type="ECO:0000256" key="12">
    <source>
        <dbReference type="ARBA" id="ARBA00038622"/>
    </source>
</evidence>
<dbReference type="InterPro" id="IPR002347">
    <property type="entry name" value="SDR_fam"/>
</dbReference>
<keyword evidence="9" id="KW-0576">Peroxisome</keyword>
<evidence type="ECO:0000256" key="16">
    <source>
        <dbReference type="ARBA" id="ARBA00048686"/>
    </source>
</evidence>
<evidence type="ECO:0000256" key="2">
    <source>
        <dbReference type="ARBA" id="ARBA00005189"/>
    </source>
</evidence>
<evidence type="ECO:0000256" key="17">
    <source>
        <dbReference type="ARBA" id="ARBA00049108"/>
    </source>
</evidence>
<dbReference type="GO" id="GO:0006633">
    <property type="term" value="P:fatty acid biosynthetic process"/>
    <property type="evidence" value="ECO:0007669"/>
    <property type="project" value="UniProtKB-KW"/>
</dbReference>
<evidence type="ECO:0000256" key="5">
    <source>
        <dbReference type="ARBA" id="ARBA00022832"/>
    </source>
</evidence>
<dbReference type="SUPFAM" id="SSF51735">
    <property type="entry name" value="NAD(P)-binding Rossmann-fold domains"/>
    <property type="match status" value="1"/>
</dbReference>
<evidence type="ECO:0000256" key="9">
    <source>
        <dbReference type="ARBA" id="ARBA00023140"/>
    </source>
</evidence>
<dbReference type="EC" id="1.3.1.38" evidence="13"/>
<evidence type="ECO:0000256" key="19">
    <source>
        <dbReference type="ARBA" id="ARBA00049386"/>
    </source>
</evidence>
<evidence type="ECO:0000256" key="20">
    <source>
        <dbReference type="ARBA" id="ARBA00049559"/>
    </source>
</evidence>
<keyword evidence="3" id="KW-0444">Lipid biosynthesis</keyword>
<comment type="catalytic activity">
    <reaction evidence="17">
        <text>(2E)-hexenoyl-CoA + NADPH + H(+) = hexanoyl-CoA + NADP(+)</text>
        <dbReference type="Rhea" id="RHEA:44956"/>
        <dbReference type="ChEBI" id="CHEBI:15378"/>
        <dbReference type="ChEBI" id="CHEBI:57783"/>
        <dbReference type="ChEBI" id="CHEBI:58349"/>
        <dbReference type="ChEBI" id="CHEBI:62077"/>
        <dbReference type="ChEBI" id="CHEBI:62620"/>
    </reaction>
    <physiologicalReaction direction="left-to-right" evidence="17">
        <dbReference type="Rhea" id="RHEA:44957"/>
    </physiologicalReaction>
</comment>
<accession>A0A1I2S869</accession>
<evidence type="ECO:0000313" key="21">
    <source>
        <dbReference type="EMBL" id="SFG47899.1"/>
    </source>
</evidence>
<keyword evidence="7" id="KW-0560">Oxidoreductase</keyword>
<evidence type="ECO:0000256" key="11">
    <source>
        <dbReference type="ARBA" id="ARBA00037124"/>
    </source>
</evidence>